<accession>A0A6L5XZ23</accession>
<feature type="domain" description="Peptidase M14" evidence="8">
    <location>
        <begin position="12"/>
        <end position="278"/>
    </location>
</feature>
<dbReference type="SMART" id="SM00631">
    <property type="entry name" value="Zn_pept"/>
    <property type="match status" value="1"/>
</dbReference>
<keyword evidence="4" id="KW-0378">Hydrolase</keyword>
<dbReference type="Pfam" id="PF00246">
    <property type="entry name" value="Peptidase_M14"/>
    <property type="match status" value="1"/>
</dbReference>
<keyword evidence="3" id="KW-0645">Protease</keyword>
<dbReference type="GO" id="GO:0004181">
    <property type="term" value="F:metallocarboxypeptidase activity"/>
    <property type="evidence" value="ECO:0007669"/>
    <property type="project" value="InterPro"/>
</dbReference>
<evidence type="ECO:0000259" key="8">
    <source>
        <dbReference type="PROSITE" id="PS52035"/>
    </source>
</evidence>
<dbReference type="Gene3D" id="3.40.630.10">
    <property type="entry name" value="Zn peptidases"/>
    <property type="match status" value="1"/>
</dbReference>
<evidence type="ECO:0000313" key="10">
    <source>
        <dbReference type="Proteomes" id="UP000482209"/>
    </source>
</evidence>
<protein>
    <recommendedName>
        <fullName evidence="8">Peptidase M14 domain-containing protein</fullName>
    </recommendedName>
</protein>
<name>A0A6L5XZ23_9FIRM</name>
<dbReference type="GO" id="GO:0005615">
    <property type="term" value="C:extracellular space"/>
    <property type="evidence" value="ECO:0007669"/>
    <property type="project" value="TreeGrafter"/>
</dbReference>
<comment type="similarity">
    <text evidence="2 7">Belongs to the peptidase M14 family.</text>
</comment>
<evidence type="ECO:0000256" key="5">
    <source>
        <dbReference type="ARBA" id="ARBA00022833"/>
    </source>
</evidence>
<evidence type="ECO:0000256" key="3">
    <source>
        <dbReference type="ARBA" id="ARBA00022670"/>
    </source>
</evidence>
<dbReference type="SUPFAM" id="SSF53187">
    <property type="entry name" value="Zn-dependent exopeptidases"/>
    <property type="match status" value="1"/>
</dbReference>
<evidence type="ECO:0000313" key="9">
    <source>
        <dbReference type="EMBL" id="MSS64012.1"/>
    </source>
</evidence>
<comment type="cofactor">
    <cofactor evidence="1">
        <name>Zn(2+)</name>
        <dbReference type="ChEBI" id="CHEBI:29105"/>
    </cofactor>
</comment>
<dbReference type="GO" id="GO:0008270">
    <property type="term" value="F:zinc ion binding"/>
    <property type="evidence" value="ECO:0007669"/>
    <property type="project" value="InterPro"/>
</dbReference>
<dbReference type="AlphaFoldDB" id="A0A6L5XZ23"/>
<proteinExistence type="inferred from homology"/>
<evidence type="ECO:0000256" key="2">
    <source>
        <dbReference type="ARBA" id="ARBA00005988"/>
    </source>
</evidence>
<evidence type="ECO:0000256" key="6">
    <source>
        <dbReference type="ARBA" id="ARBA00023049"/>
    </source>
</evidence>
<keyword evidence="10" id="KW-1185">Reference proteome</keyword>
<keyword evidence="6" id="KW-0482">Metalloprotease</keyword>
<evidence type="ECO:0000256" key="1">
    <source>
        <dbReference type="ARBA" id="ARBA00001947"/>
    </source>
</evidence>
<sequence>MEEHMSIVKLNQKYTYEQLIKDAIMLGNTFHEILQCKNIGYSWCRQRIPMLLLGKGGKKIFLTAGVHGRESVNPIVLMRMVEDYCQAYRYCQSRRQVDINKLLNTEVTFCVIPLVNPDGYTLAIENPEKASWKENIRGVDINRNFPSITWRKKWNRDCPASEVETQILMRAFCRLNPSLYIDYHSRGKSIFYYRNQMDEVYNREQRRIGELLSKETGYKLEEPEHEIEQGDSGGNTVHFVAENWKCPAITIETVEEAAEFPLSWQYQWQTFREVAMTPVVAAKIIL</sequence>
<dbReference type="Proteomes" id="UP000482209">
    <property type="component" value="Unassembled WGS sequence"/>
</dbReference>
<dbReference type="EMBL" id="VUMT01000012">
    <property type="protein sequence ID" value="MSS64012.1"/>
    <property type="molecule type" value="Genomic_DNA"/>
</dbReference>
<dbReference type="GO" id="GO:0006508">
    <property type="term" value="P:proteolysis"/>
    <property type="evidence" value="ECO:0007669"/>
    <property type="project" value="UniProtKB-KW"/>
</dbReference>
<comment type="caution">
    <text evidence="9">The sequence shown here is derived from an EMBL/GenBank/DDBJ whole genome shotgun (WGS) entry which is preliminary data.</text>
</comment>
<dbReference type="InterPro" id="IPR000834">
    <property type="entry name" value="Peptidase_M14"/>
</dbReference>
<feature type="active site" description="Proton donor/acceptor" evidence="7">
    <location>
        <position position="252"/>
    </location>
</feature>
<organism evidence="9 10">
    <name type="scientific">Velocimicrobium porci</name>
    <dbReference type="NCBI Taxonomy" id="2606634"/>
    <lineage>
        <taxon>Bacteria</taxon>
        <taxon>Bacillati</taxon>
        <taxon>Bacillota</taxon>
        <taxon>Clostridia</taxon>
        <taxon>Lachnospirales</taxon>
        <taxon>Lachnospiraceae</taxon>
        <taxon>Velocimicrobium</taxon>
    </lineage>
</organism>
<gene>
    <name evidence="9" type="ORF">FYJ58_09010</name>
</gene>
<keyword evidence="5" id="KW-0862">Zinc</keyword>
<dbReference type="PANTHER" id="PTHR11705">
    <property type="entry name" value="PROTEASE FAMILY M14 CARBOXYPEPTIDASE A,B"/>
    <property type="match status" value="1"/>
</dbReference>
<reference evidence="9 10" key="1">
    <citation type="submission" date="2019-08" db="EMBL/GenBank/DDBJ databases">
        <title>In-depth cultivation of the pig gut microbiome towards novel bacterial diversity and tailored functional studies.</title>
        <authorList>
            <person name="Wylensek D."/>
            <person name="Hitch T.C.A."/>
            <person name="Clavel T."/>
        </authorList>
    </citation>
    <scope>NUCLEOTIDE SEQUENCE [LARGE SCALE GENOMIC DNA]</scope>
    <source>
        <strain evidence="9 10">WCA-693-APC-MOT-I</strain>
    </source>
</reference>
<evidence type="ECO:0000256" key="4">
    <source>
        <dbReference type="ARBA" id="ARBA00022801"/>
    </source>
</evidence>
<dbReference type="PROSITE" id="PS52035">
    <property type="entry name" value="PEPTIDASE_M14"/>
    <property type="match status" value="1"/>
</dbReference>
<dbReference type="PANTHER" id="PTHR11705:SF143">
    <property type="entry name" value="SLL0236 PROTEIN"/>
    <property type="match status" value="1"/>
</dbReference>
<evidence type="ECO:0000256" key="7">
    <source>
        <dbReference type="PROSITE-ProRule" id="PRU01379"/>
    </source>
</evidence>